<dbReference type="GO" id="GO:0005829">
    <property type="term" value="C:cytosol"/>
    <property type="evidence" value="ECO:0007669"/>
    <property type="project" value="UniProtKB-SubCell"/>
</dbReference>
<dbReference type="Gene3D" id="3.40.50.1240">
    <property type="entry name" value="Phosphoglycerate mutase-like"/>
    <property type="match status" value="1"/>
</dbReference>
<feature type="domain" description="VIP1 N-terminal" evidence="11">
    <location>
        <begin position="6"/>
        <end position="91"/>
    </location>
</feature>
<evidence type="ECO:0000313" key="12">
    <source>
        <dbReference type="EMBL" id="EKX73732.1"/>
    </source>
</evidence>
<comment type="catalytic activity">
    <reaction evidence="9">
        <text>1D-myo-inositol hexakisphosphate + ATP = 1-diphospho-1D-myo-inositol 2,3,4,5,6-pentakisphosphate + ADP</text>
        <dbReference type="Rhea" id="RHEA:37459"/>
        <dbReference type="ChEBI" id="CHEBI:30616"/>
        <dbReference type="ChEBI" id="CHEBI:58130"/>
        <dbReference type="ChEBI" id="CHEBI:74946"/>
        <dbReference type="ChEBI" id="CHEBI:456216"/>
        <dbReference type="EC" id="2.7.4.24"/>
    </reaction>
    <physiologicalReaction direction="left-to-right" evidence="9">
        <dbReference type="Rhea" id="RHEA:37460"/>
    </physiologicalReaction>
</comment>
<evidence type="ECO:0000256" key="4">
    <source>
        <dbReference type="ARBA" id="ARBA00022679"/>
    </source>
</evidence>
<dbReference type="FunFam" id="3.30.470.20:FF:000050">
    <property type="entry name" value="Acid phosphatase, putative"/>
    <property type="match status" value="1"/>
</dbReference>
<keyword evidence="6 10" id="KW-0418">Kinase</keyword>
<dbReference type="VEuPathDB" id="PiroplasmaDB:BEWA_037690"/>
<reference evidence="12 13" key="1">
    <citation type="journal article" date="2012" name="BMC Genomics">
        <title>Comparative genomic analysis and phylogenetic position of Theileria equi.</title>
        <authorList>
            <person name="Kappmeyer L.S."/>
            <person name="Thiagarajan M."/>
            <person name="Herndon D.R."/>
            <person name="Ramsay J.D."/>
            <person name="Caler E."/>
            <person name="Djikeng A."/>
            <person name="Gillespie J.J."/>
            <person name="Lau A.O."/>
            <person name="Roalson E.H."/>
            <person name="Silva J.C."/>
            <person name="Silva M.G."/>
            <person name="Suarez C.E."/>
            <person name="Ueti M.W."/>
            <person name="Nene V.M."/>
            <person name="Mealey R.H."/>
            <person name="Knowles D.P."/>
            <person name="Brayton K.A."/>
        </authorList>
    </citation>
    <scope>NUCLEOTIDE SEQUENCE [LARGE SCALE GENOMIC DNA]</scope>
    <source>
        <strain evidence="12 13">WA</strain>
    </source>
</reference>
<dbReference type="EC" id="2.7.4.24" evidence="10"/>
<dbReference type="FunFam" id="3.40.50.11950:FF:000002">
    <property type="entry name" value="Inositol hexakisphosphate and diphosphoinositol-pentakisphosphate kinase"/>
    <property type="match status" value="1"/>
</dbReference>
<evidence type="ECO:0000256" key="10">
    <source>
        <dbReference type="RuleBase" id="RU365032"/>
    </source>
</evidence>
<comment type="caution">
    <text evidence="12">The sequence shown here is derived from an EMBL/GenBank/DDBJ whole genome shotgun (WGS) entry which is preliminary data.</text>
</comment>
<name>L1LE77_THEEQ</name>
<dbReference type="InterPro" id="IPR040557">
    <property type="entry name" value="VIP1_N"/>
</dbReference>
<dbReference type="STRING" id="1537102.L1LE77"/>
<comment type="subcellular location">
    <subcellularLocation>
        <location evidence="1 10">Cytoplasm</location>
        <location evidence="1 10">Cytosol</location>
    </subcellularLocation>
</comment>
<comment type="function">
    <text evidence="10">Bifunctional inositol kinase that acts in concert with the IP6K kinases to synthesize the diphosphate group-containing inositol pyrophosphates diphosphoinositol pentakisphosphate, PP-InsP5, and bis-diphosphoinositol tetrakisphosphate, (PP)2-InsP4. PP-InsP5 and (PP)2-InsP4, also respectively called InsP7 and InsP8, may regulate a variety of cellular processes, including apoptosis, vesicle trafficking, cytoskeletal dynamics, and exocytosis. Phosphorylates inositol hexakisphosphate (InsP6).</text>
</comment>
<dbReference type="KEGG" id="beq:BEWA_037690"/>
<dbReference type="Pfam" id="PF18086">
    <property type="entry name" value="PPIP5K2_N"/>
    <property type="match status" value="1"/>
</dbReference>
<organism evidence="12 13">
    <name type="scientific">Theileria equi strain WA</name>
    <dbReference type="NCBI Taxonomy" id="1537102"/>
    <lineage>
        <taxon>Eukaryota</taxon>
        <taxon>Sar</taxon>
        <taxon>Alveolata</taxon>
        <taxon>Apicomplexa</taxon>
        <taxon>Aconoidasida</taxon>
        <taxon>Piroplasmida</taxon>
        <taxon>Theileriidae</taxon>
        <taxon>Theileria</taxon>
    </lineage>
</organism>
<dbReference type="GO" id="GO:0052723">
    <property type="term" value="F:inositol hexakisphosphate 1-kinase activity"/>
    <property type="evidence" value="ECO:0007669"/>
    <property type="project" value="RHEA"/>
</dbReference>
<proteinExistence type="inferred from homology"/>
<evidence type="ECO:0000256" key="1">
    <source>
        <dbReference type="ARBA" id="ARBA00004514"/>
    </source>
</evidence>
<dbReference type="PROSITE" id="PS00616">
    <property type="entry name" value="HIS_ACID_PHOSPHAT_1"/>
    <property type="match status" value="1"/>
</dbReference>
<sequence>MQRVFTLGICAMESKVESAPMQSILKLLEDTGDFKIIVFPEKIILNEPVSEWPIVECLIAFYSFKFPLEKAIEYVKLHRPVVLNDLEKQRVFRSRVDVYRELQACRIPHPNYVLVDHDAVKQGLHVFEEHYDYIVYDNVRINKPFIEKPVDADNHNNWIYYPRNAGGGCKKLFRKVQDRSSKYCADIHNVRRNGSYIYEEFMSTFGTDIKVYAVGCMFAHAEARKSPALDGKVSRYADGKEVRYPVILTSKEKTIAYRIVDHFGQTVCGFDILRTIDGPYVCDVNGWSFVKRNKKYHMDCSHIIRIMFLLKLEAKYNIILRNVIPARFVADETAEALRKTFADVAHRYKGNDTHEELCSVIVIMRHGDRKPKQKLKFVTENPKITSYFNNRQDEPQIKLKSPEEMSHIAEVNSSIIAELESKIGVLTNYSYKPGSLLKNNSFYSNPDVKKLLDELSNHKEFDKMLKLDDGFSGINRKVQLKVASLDETCVKQVLIVAKWGGELTSVGQSQAEDLGRRLRQSLYPTDSSGLIRLHSTYRHDFKIFSSDEGRCQITSAAFTKGILELEGELTPILVAMTIRNKKAHTLLNDNAQIEERTQCKNRLSTILKNWDNKERLEEILSQIEENGGQYYKSALEEIDFHMSDLERLYSHITDFICAIKREIKMWMTLYSVDEYASNVVGTLYSIHFRWKNLLDKFKRPDDPTFDFTKLADIVDNVRYDLIHHHFLLGHGLDVAFELYNIVQRLSSVISPSEYGVTPQEKLKIGVKIAWRLLEKIFHDVTFHKIYEDDVNRENDLHRNRDLLYATLVAPNTISKSKDIVRDKINSIIEGSCNTQNLTEYSKIELSGNNTPIISNINYEPTGAISSVAAASASAASVAATCLALSNVGINNSGFFKGSDKACCIGGIKPSEMFLCSSESRIEKLWNELEGEKTNAPCVINSSALWAHSNLERADSRSDITQGGAMAATDDGNLVRLEADEAAKLGIRSPYRIVRSRYYVTSASHLFAIFNFFKYAHYLDSGEADNTPSGVDDIKDLHYLSHIVLRVWRSEDKENNYVHRLEILVSSGAKDGFGQNYELLTKNAKSQKYKYKRHIQRFKINTTQCQLLCKRCRSSVNYSCLNDQILHTNDLIPHDSSKNNLKRSSSDGFLLKDCSTYSELSTKNDPLCDNTLEAESKYKSKEYLCEQCFRSAVLSNNSSVDFVNDISTAESAAEMLTPVTTRNLVGNSKNLRQGSNTLISRDNDGNIGTATNLEQFCVPPYCELSSLVVMDHDFELTKFENYLTKAFDKIMNMEISL</sequence>
<evidence type="ECO:0000313" key="13">
    <source>
        <dbReference type="Proteomes" id="UP000031512"/>
    </source>
</evidence>
<dbReference type="InterPro" id="IPR033379">
    <property type="entry name" value="Acid_Pase_AS"/>
</dbReference>
<dbReference type="Pfam" id="PF00328">
    <property type="entry name" value="His_Phos_2"/>
    <property type="match status" value="1"/>
</dbReference>
<evidence type="ECO:0000259" key="11">
    <source>
        <dbReference type="Pfam" id="PF18086"/>
    </source>
</evidence>
<dbReference type="InterPro" id="IPR000560">
    <property type="entry name" value="His_Pase_clade-2"/>
</dbReference>
<evidence type="ECO:0000256" key="5">
    <source>
        <dbReference type="ARBA" id="ARBA00022741"/>
    </source>
</evidence>
<dbReference type="Gene3D" id="3.40.50.11950">
    <property type="match status" value="1"/>
</dbReference>
<dbReference type="GeneID" id="15806655"/>
<dbReference type="PANTHER" id="PTHR12750:SF9">
    <property type="entry name" value="INOSITOL HEXAKISPHOSPHATE AND DIPHOSPHOINOSITOL-PENTAKISPHOSPHATE KINASE"/>
    <property type="match status" value="1"/>
</dbReference>
<keyword evidence="13" id="KW-1185">Reference proteome</keyword>
<dbReference type="GO" id="GO:0032958">
    <property type="term" value="P:inositol phosphate biosynthetic process"/>
    <property type="evidence" value="ECO:0007669"/>
    <property type="project" value="TreeGrafter"/>
</dbReference>
<dbReference type="InterPro" id="IPR029033">
    <property type="entry name" value="His_PPase_superfam"/>
</dbReference>
<evidence type="ECO:0000256" key="3">
    <source>
        <dbReference type="ARBA" id="ARBA00022490"/>
    </source>
</evidence>
<comment type="catalytic activity">
    <reaction evidence="8">
        <text>5-diphospho-1D-myo-inositol 1,2,3,4,6-pentakisphosphate + ATP + H(+) = 1,5-bis(diphospho)-1D-myo-inositol 2,3,4,6-tetrakisphosphate + ADP</text>
        <dbReference type="Rhea" id="RHEA:10276"/>
        <dbReference type="ChEBI" id="CHEBI:15378"/>
        <dbReference type="ChEBI" id="CHEBI:30616"/>
        <dbReference type="ChEBI" id="CHEBI:58628"/>
        <dbReference type="ChEBI" id="CHEBI:77983"/>
        <dbReference type="ChEBI" id="CHEBI:456216"/>
        <dbReference type="EC" id="2.7.4.24"/>
    </reaction>
    <physiologicalReaction direction="left-to-right" evidence="8">
        <dbReference type="Rhea" id="RHEA:10277"/>
    </physiologicalReaction>
</comment>
<dbReference type="SUPFAM" id="SSF56059">
    <property type="entry name" value="Glutathione synthetase ATP-binding domain-like"/>
    <property type="match status" value="1"/>
</dbReference>
<gene>
    <name evidence="12" type="ORF">BEWA_037690</name>
</gene>
<keyword evidence="5 10" id="KW-0547">Nucleotide-binding</keyword>
<keyword evidence="7 10" id="KW-0067">ATP-binding</keyword>
<evidence type="ECO:0000256" key="9">
    <source>
        <dbReference type="ARBA" id="ARBA00034629"/>
    </source>
</evidence>
<dbReference type="GO" id="GO:0006020">
    <property type="term" value="P:inositol metabolic process"/>
    <property type="evidence" value="ECO:0007669"/>
    <property type="project" value="TreeGrafter"/>
</dbReference>
<dbReference type="InterPro" id="IPR037446">
    <property type="entry name" value="His_Pase_VIP1"/>
</dbReference>
<protein>
    <recommendedName>
        <fullName evidence="10">Inositol hexakisphosphate and diphosphoinositol-pentakisphosphate kinase</fullName>
        <ecNumber evidence="10">2.7.4.24</ecNumber>
    </recommendedName>
</protein>
<dbReference type="GO" id="GO:0005524">
    <property type="term" value="F:ATP binding"/>
    <property type="evidence" value="ECO:0007669"/>
    <property type="project" value="UniProtKB-KW"/>
</dbReference>
<keyword evidence="3 10" id="KW-0963">Cytoplasm</keyword>
<evidence type="ECO:0000256" key="8">
    <source>
        <dbReference type="ARBA" id="ARBA00033696"/>
    </source>
</evidence>
<dbReference type="SUPFAM" id="SSF53254">
    <property type="entry name" value="Phosphoglycerate mutase-like"/>
    <property type="match status" value="1"/>
</dbReference>
<dbReference type="EMBL" id="ACOU01000002">
    <property type="protein sequence ID" value="EKX73732.1"/>
    <property type="molecule type" value="Genomic_DNA"/>
</dbReference>
<dbReference type="Proteomes" id="UP000031512">
    <property type="component" value="Unassembled WGS sequence"/>
</dbReference>
<dbReference type="eggNOG" id="KOG1057">
    <property type="taxonomic scope" value="Eukaryota"/>
</dbReference>
<evidence type="ECO:0000256" key="7">
    <source>
        <dbReference type="ARBA" id="ARBA00022840"/>
    </source>
</evidence>
<evidence type="ECO:0000256" key="2">
    <source>
        <dbReference type="ARBA" id="ARBA00005609"/>
    </source>
</evidence>
<dbReference type="RefSeq" id="XP_004833184.1">
    <property type="nucleotide sequence ID" value="XM_004833127.1"/>
</dbReference>
<dbReference type="GO" id="GO:0033857">
    <property type="term" value="F:5-diphosphoinositol pentakisphosphate 1-kinase activity"/>
    <property type="evidence" value="ECO:0007669"/>
    <property type="project" value="TreeGrafter"/>
</dbReference>
<dbReference type="OrthoDB" id="18042at2759"/>
<comment type="similarity">
    <text evidence="2 10">Belongs to the histidine acid phosphatase family. VIP1 subfamily.</text>
</comment>
<accession>L1LE77</accession>
<dbReference type="CDD" id="cd07061">
    <property type="entry name" value="HP_HAP_like"/>
    <property type="match status" value="1"/>
</dbReference>
<evidence type="ECO:0000256" key="6">
    <source>
        <dbReference type="ARBA" id="ARBA00022777"/>
    </source>
</evidence>
<dbReference type="Gene3D" id="3.30.470.20">
    <property type="entry name" value="ATP-grasp fold, B domain"/>
    <property type="match status" value="1"/>
</dbReference>
<dbReference type="PANTHER" id="PTHR12750">
    <property type="entry name" value="DIPHOSPHOINOSITOL PENTAKISPHOSPHATE KINASE"/>
    <property type="match status" value="1"/>
</dbReference>
<keyword evidence="4 10" id="KW-0808">Transferase</keyword>